<reference evidence="8 9" key="1">
    <citation type="submission" date="2024-05" db="EMBL/GenBank/DDBJ databases">
        <authorList>
            <person name="Wallberg A."/>
        </authorList>
    </citation>
    <scope>NUCLEOTIDE SEQUENCE [LARGE SCALE GENOMIC DNA]</scope>
</reference>
<evidence type="ECO:0000313" key="8">
    <source>
        <dbReference type="EMBL" id="CAL4064614.1"/>
    </source>
</evidence>
<evidence type="ECO:0000256" key="1">
    <source>
        <dbReference type="ARBA" id="ARBA00004167"/>
    </source>
</evidence>
<gene>
    <name evidence="8" type="ORF">MNOR_LOCUS4172</name>
</gene>
<dbReference type="SUPFAM" id="SSF48726">
    <property type="entry name" value="Immunoglobulin"/>
    <property type="match status" value="5"/>
</dbReference>
<dbReference type="SMART" id="SM00408">
    <property type="entry name" value="IGc2"/>
    <property type="match status" value="4"/>
</dbReference>
<evidence type="ECO:0000256" key="2">
    <source>
        <dbReference type="ARBA" id="ARBA00023136"/>
    </source>
</evidence>
<dbReference type="InterPro" id="IPR013783">
    <property type="entry name" value="Ig-like_fold"/>
</dbReference>
<evidence type="ECO:0008006" key="10">
    <source>
        <dbReference type="Google" id="ProtNLM"/>
    </source>
</evidence>
<dbReference type="EMBL" id="CAXKWB010001515">
    <property type="protein sequence ID" value="CAL4064614.1"/>
    <property type="molecule type" value="Genomic_DNA"/>
</dbReference>
<dbReference type="AlphaFoldDB" id="A0AAV2PTK8"/>
<proteinExistence type="predicted"/>
<organism evidence="8 9">
    <name type="scientific">Meganyctiphanes norvegica</name>
    <name type="common">Northern krill</name>
    <name type="synonym">Thysanopoda norvegica</name>
    <dbReference type="NCBI Taxonomy" id="48144"/>
    <lineage>
        <taxon>Eukaryota</taxon>
        <taxon>Metazoa</taxon>
        <taxon>Ecdysozoa</taxon>
        <taxon>Arthropoda</taxon>
        <taxon>Crustacea</taxon>
        <taxon>Multicrustacea</taxon>
        <taxon>Malacostraca</taxon>
        <taxon>Eumalacostraca</taxon>
        <taxon>Eucarida</taxon>
        <taxon>Euphausiacea</taxon>
        <taxon>Euphausiidae</taxon>
        <taxon>Meganyctiphanes</taxon>
    </lineage>
</organism>
<feature type="domain" description="Ig-like" evidence="6">
    <location>
        <begin position="12"/>
        <end position="117"/>
    </location>
</feature>
<evidence type="ECO:0000259" key="7">
    <source>
        <dbReference type="PROSITE" id="PS50853"/>
    </source>
</evidence>
<dbReference type="PANTHER" id="PTHR23278:SF32">
    <property type="entry name" value="NEUROMUSCULIN, ISOFORM E"/>
    <property type="match status" value="1"/>
</dbReference>
<evidence type="ECO:0000256" key="4">
    <source>
        <dbReference type="SAM" id="Phobius"/>
    </source>
</evidence>
<dbReference type="Proteomes" id="UP001497623">
    <property type="component" value="Unassembled WGS sequence"/>
</dbReference>
<keyword evidence="9" id="KW-1185">Reference proteome</keyword>
<dbReference type="PROSITE" id="PS50835">
    <property type="entry name" value="IG_LIKE"/>
    <property type="match status" value="5"/>
</dbReference>
<dbReference type="CDD" id="cd00063">
    <property type="entry name" value="FN3"/>
    <property type="match status" value="1"/>
</dbReference>
<dbReference type="InterPro" id="IPR003599">
    <property type="entry name" value="Ig_sub"/>
</dbReference>
<dbReference type="PANTHER" id="PTHR23278">
    <property type="entry name" value="SIDESTEP PROTEIN"/>
    <property type="match status" value="1"/>
</dbReference>
<comment type="caution">
    <text evidence="8">The sequence shown here is derived from an EMBL/GenBank/DDBJ whole genome shotgun (WGS) entry which is preliminary data.</text>
</comment>
<dbReference type="Pfam" id="PF08205">
    <property type="entry name" value="C2-set_2"/>
    <property type="match status" value="1"/>
</dbReference>
<evidence type="ECO:0000256" key="5">
    <source>
        <dbReference type="SAM" id="SignalP"/>
    </source>
</evidence>
<accession>A0AAV2PTK8</accession>
<keyword evidence="3" id="KW-1015">Disulfide bond</keyword>
<dbReference type="InterPro" id="IPR003598">
    <property type="entry name" value="Ig_sub2"/>
</dbReference>
<feature type="non-terminal residue" evidence="8">
    <location>
        <position position="934"/>
    </location>
</feature>
<feature type="domain" description="Ig-like" evidence="6">
    <location>
        <begin position="126"/>
        <end position="225"/>
    </location>
</feature>
<dbReference type="PROSITE" id="PS50853">
    <property type="entry name" value="FN3"/>
    <property type="match status" value="1"/>
</dbReference>
<evidence type="ECO:0000259" key="6">
    <source>
        <dbReference type="PROSITE" id="PS50835"/>
    </source>
</evidence>
<keyword evidence="2 4" id="KW-0472">Membrane</keyword>
<dbReference type="InterPro" id="IPR036116">
    <property type="entry name" value="FN3_sf"/>
</dbReference>
<evidence type="ECO:0000256" key="3">
    <source>
        <dbReference type="ARBA" id="ARBA00023157"/>
    </source>
</evidence>
<dbReference type="Gene3D" id="2.60.40.10">
    <property type="entry name" value="Immunoglobulins"/>
    <property type="match status" value="6"/>
</dbReference>
<protein>
    <recommendedName>
        <fullName evidence="10">Nephrin</fullName>
    </recommendedName>
</protein>
<feature type="domain" description="Ig-like" evidence="6">
    <location>
        <begin position="331"/>
        <end position="423"/>
    </location>
</feature>
<feature type="transmembrane region" description="Helical" evidence="4">
    <location>
        <begin position="649"/>
        <end position="671"/>
    </location>
</feature>
<dbReference type="GO" id="GO:0016020">
    <property type="term" value="C:membrane"/>
    <property type="evidence" value="ECO:0007669"/>
    <property type="project" value="UniProtKB-SubCell"/>
</dbReference>
<sequence>MVHLFSVIFSGPLTEVVAVVGGSALLPCDVSTPVPGDAPILVLVYSGARGTPIYSIDSRNGPFSQSSHWSDPDLGSRAQFDAVSSPSGLIISSVDLEDEGDYRCRVDFRASPTKNLRVKLRMITPPQSIAIRHGQDDHEVRGVVGPFPMGSTVSLSCAATGGIPRPVVSWWNNGKLLDNVSEVNVGDTIINSLTLPQLSRHHLYQQFTCQAANTNLSVPIVSSVTLDLSFPPDVVSILGSNEALSVTESYSVVCEARGSRPAAVINWLKNGHMLTDTTAEVLSDGNVTRSTLHIHPSSEDNGAVLTCQADNPKLPGSAIDDVRTLKVYYAPKLSIKVGSNLDIMGITEGDDVYFECQSNANPAVYNVKWFLNGEVLMHNQSAGVIQINQSLVLQRVTRIFSGIYTCQATNIEGTGDSNAVKLNVKFLPVCYSGQKFVYGGSRHEEVNITCQVESYPPAFQFRWALNTSMEVTDVPKTRSSSIRSTSTLTYTPHDQQDFGTMMCWAMNELGQQEKPCYYQIVQAGVPEAVSNCSVSLNNSALGGAIEVECESGWSGGIRQTFTLEVHSMSSITSLSSSASLALLQQQDEPYFTVSGLKPGTEYKLLVYAENSQGRSRSSSFSLHTPIDVAERQTSANIVYSQHMLFMSPIFGILLGVVLALVVCCVVLSILLKMRGGKRASTKNSHNPIDTKVVYDKVDTQVKSSNDVNFAREGLASPDIILVTPGKKLIANQSQHNRKHFTPYKINVSDKDMFQQYISAKEASLYINPGSLLNNHYELITHEESERLLQESQLYNIVSLKRNNSPILQSSLGGSDSISNYGRLTPSASSITSSLRSGSIFSSRLMKLVRDLSHVRPCLRKGCSTLLCVCVHVCLCICASIETQHYSSVKITIVHFISGHGSSSVVMGPRWSWVLLSGHGSSCTVALHPDFQPQD</sequence>
<feature type="chain" id="PRO_5043326650" description="Nephrin" evidence="5">
    <location>
        <begin position="19"/>
        <end position="934"/>
    </location>
</feature>
<dbReference type="SUPFAM" id="SSF49265">
    <property type="entry name" value="Fibronectin type III"/>
    <property type="match status" value="1"/>
</dbReference>
<feature type="domain" description="Fibronectin type-III" evidence="7">
    <location>
        <begin position="525"/>
        <end position="631"/>
    </location>
</feature>
<dbReference type="InterPro" id="IPR007110">
    <property type="entry name" value="Ig-like_dom"/>
</dbReference>
<feature type="signal peptide" evidence="5">
    <location>
        <begin position="1"/>
        <end position="18"/>
    </location>
</feature>
<evidence type="ECO:0000313" key="9">
    <source>
        <dbReference type="Proteomes" id="UP001497623"/>
    </source>
</evidence>
<feature type="domain" description="Ig-like" evidence="6">
    <location>
        <begin position="232"/>
        <end position="326"/>
    </location>
</feature>
<dbReference type="Pfam" id="PF13927">
    <property type="entry name" value="Ig_3"/>
    <property type="match status" value="2"/>
</dbReference>
<name>A0AAV2PTK8_MEGNR</name>
<feature type="domain" description="Ig-like" evidence="6">
    <location>
        <begin position="444"/>
        <end position="503"/>
    </location>
</feature>
<dbReference type="SMART" id="SM00409">
    <property type="entry name" value="IG"/>
    <property type="match status" value="4"/>
</dbReference>
<keyword evidence="4" id="KW-1133">Transmembrane helix</keyword>
<keyword evidence="4" id="KW-0812">Transmembrane</keyword>
<keyword evidence="5" id="KW-0732">Signal</keyword>
<dbReference type="InterPro" id="IPR003961">
    <property type="entry name" value="FN3_dom"/>
</dbReference>
<dbReference type="InterPro" id="IPR036179">
    <property type="entry name" value="Ig-like_dom_sf"/>
</dbReference>
<comment type="subcellular location">
    <subcellularLocation>
        <location evidence="1">Membrane</location>
        <topology evidence="1">Single-pass membrane protein</topology>
    </subcellularLocation>
</comment>
<dbReference type="InterPro" id="IPR013162">
    <property type="entry name" value="CD80_C2-set"/>
</dbReference>